<gene>
    <name evidence="3" type="ORF">SAMN05421872_106175</name>
</gene>
<evidence type="ECO:0000313" key="4">
    <source>
        <dbReference type="Proteomes" id="UP000199034"/>
    </source>
</evidence>
<dbReference type="Pfam" id="PF01522">
    <property type="entry name" value="Polysacc_deac_1"/>
    <property type="match status" value="1"/>
</dbReference>
<dbReference type="InterPro" id="IPR002509">
    <property type="entry name" value="NODB_dom"/>
</dbReference>
<accession>A0A1G6SLF2</accession>
<dbReference type="CDD" id="cd10918">
    <property type="entry name" value="CE4_NodB_like_5s_6s"/>
    <property type="match status" value="1"/>
</dbReference>
<dbReference type="STRING" id="1045774.SAMN05421872_106175"/>
<dbReference type="PANTHER" id="PTHR34216">
    <property type="match status" value="1"/>
</dbReference>
<dbReference type="PANTHER" id="PTHR34216:SF3">
    <property type="entry name" value="POLY-BETA-1,6-N-ACETYL-D-GLUCOSAMINE N-DEACETYLASE"/>
    <property type="match status" value="1"/>
</dbReference>
<dbReference type="GO" id="GO:0005975">
    <property type="term" value="P:carbohydrate metabolic process"/>
    <property type="evidence" value="ECO:0007669"/>
    <property type="project" value="InterPro"/>
</dbReference>
<keyword evidence="4" id="KW-1185">Reference proteome</keyword>
<evidence type="ECO:0000256" key="1">
    <source>
        <dbReference type="ARBA" id="ARBA00004613"/>
    </source>
</evidence>
<dbReference type="InterPro" id="IPR011330">
    <property type="entry name" value="Glyco_hydro/deAcase_b/a-brl"/>
</dbReference>
<dbReference type="SUPFAM" id="SSF88713">
    <property type="entry name" value="Glycoside hydrolase/deacetylase"/>
    <property type="match status" value="1"/>
</dbReference>
<keyword evidence="2" id="KW-0732">Signal</keyword>
<protein>
    <submittedName>
        <fullName evidence="3">Polysaccharide deacetylase</fullName>
    </submittedName>
</protein>
<evidence type="ECO:0000313" key="3">
    <source>
        <dbReference type="EMBL" id="SDD16955.1"/>
    </source>
</evidence>
<dbReference type="PROSITE" id="PS51677">
    <property type="entry name" value="NODB"/>
    <property type="match status" value="1"/>
</dbReference>
<evidence type="ECO:0000256" key="2">
    <source>
        <dbReference type="ARBA" id="ARBA00022729"/>
    </source>
</evidence>
<dbReference type="InterPro" id="IPR051398">
    <property type="entry name" value="Polysacch_Deacetylase"/>
</dbReference>
<dbReference type="AlphaFoldDB" id="A0A1G6SLF2"/>
<comment type="subcellular location">
    <subcellularLocation>
        <location evidence="1">Secreted</location>
    </subcellularLocation>
</comment>
<dbReference type="RefSeq" id="WP_090856150.1">
    <property type="nucleotide sequence ID" value="NZ_FMZM01000006.1"/>
</dbReference>
<organism evidence="3 4">
    <name type="scientific">Nocardioides lianchengensis</name>
    <dbReference type="NCBI Taxonomy" id="1045774"/>
    <lineage>
        <taxon>Bacteria</taxon>
        <taxon>Bacillati</taxon>
        <taxon>Actinomycetota</taxon>
        <taxon>Actinomycetes</taxon>
        <taxon>Propionibacteriales</taxon>
        <taxon>Nocardioidaceae</taxon>
        <taxon>Nocardioides</taxon>
    </lineage>
</organism>
<dbReference type="GO" id="GO:0016810">
    <property type="term" value="F:hydrolase activity, acting on carbon-nitrogen (but not peptide) bonds"/>
    <property type="evidence" value="ECO:0007669"/>
    <property type="project" value="InterPro"/>
</dbReference>
<proteinExistence type="predicted"/>
<dbReference type="Proteomes" id="UP000199034">
    <property type="component" value="Unassembled WGS sequence"/>
</dbReference>
<dbReference type="GO" id="GO:0005576">
    <property type="term" value="C:extracellular region"/>
    <property type="evidence" value="ECO:0007669"/>
    <property type="project" value="UniProtKB-SubCell"/>
</dbReference>
<name>A0A1G6SLF2_9ACTN</name>
<sequence>MSDLPVLMYHAVGTPMPGRLADLSVPTGLLAEQLSALSEAGYALLGLSDALAAHAAGRTAVALTFDDGYVDFAEQAIAVLAAARASATLYVPTRDLGGTASWLSDGASGLPLLGPDDLADVAAGGIEVGSHGAVHVPMDVLPPSDAADHLRESRAVLEDVVQRRVDAFCYPHGYHARRLRRQVAAAGYAHACAIGHRLHAPDEDPYAVSRLHVRPDHDPATLLDLVAGGPRGLLPLAKRAATPAWRLARRTALGTTGTTWT</sequence>
<dbReference type="EMBL" id="FMZM01000006">
    <property type="protein sequence ID" value="SDD16955.1"/>
    <property type="molecule type" value="Genomic_DNA"/>
</dbReference>
<reference evidence="3 4" key="1">
    <citation type="submission" date="2016-10" db="EMBL/GenBank/DDBJ databases">
        <authorList>
            <person name="de Groot N.N."/>
        </authorList>
    </citation>
    <scope>NUCLEOTIDE SEQUENCE [LARGE SCALE GENOMIC DNA]</scope>
    <source>
        <strain evidence="3 4">CGMCC 4.6858</strain>
    </source>
</reference>
<dbReference type="OrthoDB" id="9782872at2"/>
<dbReference type="Gene3D" id="3.20.20.370">
    <property type="entry name" value="Glycoside hydrolase/deacetylase"/>
    <property type="match status" value="1"/>
</dbReference>